<dbReference type="SUPFAM" id="SSF52540">
    <property type="entry name" value="P-loop containing nucleoside triphosphate hydrolases"/>
    <property type="match status" value="1"/>
</dbReference>
<dbReference type="GO" id="GO:0006260">
    <property type="term" value="P:DNA replication"/>
    <property type="evidence" value="ECO:0007669"/>
    <property type="project" value="UniProtKB-KW"/>
</dbReference>
<feature type="region of interest" description="Disordered" evidence="6">
    <location>
        <begin position="237"/>
        <end position="258"/>
    </location>
</feature>
<keyword evidence="2" id="KW-1048">Host nucleus</keyword>
<dbReference type="GO" id="GO:0005524">
    <property type="term" value="F:ATP binding"/>
    <property type="evidence" value="ECO:0007669"/>
    <property type="project" value="UniProtKB-KW"/>
</dbReference>
<evidence type="ECO:0000259" key="7">
    <source>
        <dbReference type="PROSITE" id="PS51206"/>
    </source>
</evidence>
<dbReference type="RefSeq" id="YP_010802876.1">
    <property type="nucleotide sequence ID" value="NC_077065.1"/>
</dbReference>
<dbReference type="InterPro" id="IPR027417">
    <property type="entry name" value="P-loop_NTPase"/>
</dbReference>
<dbReference type="EMBL" id="MT341473">
    <property type="protein sequence ID" value="QNL09581.1"/>
    <property type="molecule type" value="Genomic_DNA"/>
</dbReference>
<evidence type="ECO:0000256" key="2">
    <source>
        <dbReference type="ARBA" id="ARBA00022562"/>
    </source>
</evidence>
<dbReference type="InterPro" id="IPR001257">
    <property type="entry name" value="Parvovirus_NS1_helicase"/>
</dbReference>
<accession>A0A7G8YXA6</accession>
<dbReference type="InterPro" id="IPR014015">
    <property type="entry name" value="Helicase_SF3_DNA-vir"/>
</dbReference>
<comment type="subcellular location">
    <subcellularLocation>
        <location evidence="1">Host nucleus</location>
    </subcellularLocation>
</comment>
<evidence type="ECO:0000256" key="3">
    <source>
        <dbReference type="ARBA" id="ARBA00022705"/>
    </source>
</evidence>
<organism evidence="8 9">
    <name type="scientific">Clinch densovirus 1</name>
    <dbReference type="NCBI Taxonomy" id="2767029"/>
    <lineage>
        <taxon>Viruses</taxon>
        <taxon>Monodnaviria</taxon>
        <taxon>Shotokuvirae</taxon>
        <taxon>Cossaviricota</taxon>
        <taxon>Quintoviricetes</taxon>
        <taxon>Piccovirales</taxon>
        <taxon>Parvoviridae</taxon>
        <taxon>Densovirinae</taxon>
        <taxon>Pefuambidensovirus</taxon>
        <taxon>Pefuambidensovirus unionid1</taxon>
    </lineage>
</organism>
<keyword evidence="5" id="KW-0067">ATP-binding</keyword>
<dbReference type="PROSITE" id="PS51206">
    <property type="entry name" value="SF3_HELICASE_1"/>
    <property type="match status" value="1"/>
</dbReference>
<dbReference type="Proteomes" id="UP001162003">
    <property type="component" value="Segment"/>
</dbReference>
<evidence type="ECO:0000256" key="1">
    <source>
        <dbReference type="ARBA" id="ARBA00004147"/>
    </source>
</evidence>
<evidence type="ECO:0000256" key="5">
    <source>
        <dbReference type="ARBA" id="ARBA00022840"/>
    </source>
</evidence>
<proteinExistence type="predicted"/>
<feature type="domain" description="SF3 helicase" evidence="7">
    <location>
        <begin position="367"/>
        <end position="519"/>
    </location>
</feature>
<dbReference type="GeneID" id="80541686"/>
<keyword evidence="3" id="KW-0235">DNA replication</keyword>
<evidence type="ECO:0000256" key="4">
    <source>
        <dbReference type="ARBA" id="ARBA00022741"/>
    </source>
</evidence>
<dbReference type="KEGG" id="vg:80541686"/>
<keyword evidence="9" id="KW-1185">Reference proteome</keyword>
<reference evidence="8 9" key="1">
    <citation type="journal article" date="2020" name="Sci. Rep.">
        <title>Mass mortality in freshwater mussels (Actinonaias pectorosa) in the Clinch River, USA, linked to a novel densovirus.</title>
        <authorList>
            <person name="Richard J.C."/>
            <person name="Leis E."/>
            <person name="Dunn C.D."/>
            <person name="Agbalog R."/>
            <person name="Waller D."/>
            <person name="Knowles S."/>
            <person name="Putnam J."/>
            <person name="Goldberg T.L."/>
        </authorList>
    </citation>
    <scope>NUCLEOTIDE SEQUENCE [LARGE SCALE GENOMIC DNA]</scope>
    <source>
        <strain evidence="8">CDnsV1/C47/2018</strain>
    </source>
</reference>
<keyword evidence="4" id="KW-0547">Nucleotide-binding</keyword>
<dbReference type="Pfam" id="PF01057">
    <property type="entry name" value="Parvo_NS1"/>
    <property type="match status" value="1"/>
</dbReference>
<evidence type="ECO:0000256" key="6">
    <source>
        <dbReference type="SAM" id="MobiDB-lite"/>
    </source>
</evidence>
<evidence type="ECO:0000313" key="8">
    <source>
        <dbReference type="EMBL" id="QNL09581.1"/>
    </source>
</evidence>
<dbReference type="Gene3D" id="3.40.50.300">
    <property type="entry name" value="P-loop containing nucleotide triphosphate hydrolases"/>
    <property type="match status" value="1"/>
</dbReference>
<evidence type="ECO:0000313" key="9">
    <source>
        <dbReference type="Proteomes" id="UP001162003"/>
    </source>
</evidence>
<name>A0A7G8YXA6_9VIRU</name>
<dbReference type="GO" id="GO:0042025">
    <property type="term" value="C:host cell nucleus"/>
    <property type="evidence" value="ECO:0007669"/>
    <property type="project" value="UniProtKB-SubCell"/>
</dbReference>
<sequence length="539" mass="61699">MNDGPNTSNPDYIPALGDSMGTVWRSVGVDAGLLDENARSGFHENSSTVSNSEADVDSDVEVLGPTEQLNSEIVSRIKRAPFKPLRRYLSDVLACGDFGEANRIARRVISFARNYPGNLCLISVHDDHVHVVHDCPYAGSSCRCQILKEAEVKSVLRGSLRKRPAISTIEPDSWQRIVFYFLSDGRWLQFAKVGGHVVRLPSGYKSLQSGGHQGNEFGQILGACTIQGSGELREELSFEENNRPTEVSGDGRRRRKRKRSINLREEMEKIIQEHPVCPLAGIVSTRQWLIHPLLKMYRANHDIVKSFLNAKAEEICYWTMHDFYNFYNQENCTPTFLAGYQPVESKYYSLEDSVTILNKLLQFQFDEDVASIKNFLTWVYNVIERKIPKCNTICIYSPPSAGKNYFFDCFIHFLWNCGQLGTVNKTNNFSFQEATSKRILLWNEPNYEPDFTDTLKMITAGDAFTVRVKQQNDMHVYTTPLVVLTNNRVGFMYEHAFMDRVKSFTWKPAPFLKDYDRKPTPLAAFEILVYWDIIKRHVD</sequence>
<protein>
    <recommendedName>
        <fullName evidence="7">SF3 helicase domain-containing protein</fullName>
    </recommendedName>
</protein>
<dbReference type="GO" id="GO:0019079">
    <property type="term" value="P:viral genome replication"/>
    <property type="evidence" value="ECO:0007669"/>
    <property type="project" value="InterPro"/>
</dbReference>